<feature type="signal peptide" evidence="2">
    <location>
        <begin position="1"/>
        <end position="16"/>
    </location>
</feature>
<name>A0A166EMH9_9AGAM</name>
<keyword evidence="4" id="KW-1185">Reference proteome</keyword>
<feature type="region of interest" description="Disordered" evidence="1">
    <location>
        <begin position="131"/>
        <end position="167"/>
    </location>
</feature>
<dbReference type="EMBL" id="KV428042">
    <property type="protein sequence ID" value="KZT39748.1"/>
    <property type="molecule type" value="Genomic_DNA"/>
</dbReference>
<protein>
    <recommendedName>
        <fullName evidence="5">Extracellular membrane protein CFEM domain-containing protein</fullName>
    </recommendedName>
</protein>
<evidence type="ECO:0000313" key="3">
    <source>
        <dbReference type="EMBL" id="KZT39748.1"/>
    </source>
</evidence>
<evidence type="ECO:0000256" key="2">
    <source>
        <dbReference type="SAM" id="SignalP"/>
    </source>
</evidence>
<dbReference type="AlphaFoldDB" id="A0A166EMH9"/>
<organism evidence="3 4">
    <name type="scientific">Sistotremastrum suecicum HHB10207 ss-3</name>
    <dbReference type="NCBI Taxonomy" id="1314776"/>
    <lineage>
        <taxon>Eukaryota</taxon>
        <taxon>Fungi</taxon>
        <taxon>Dikarya</taxon>
        <taxon>Basidiomycota</taxon>
        <taxon>Agaricomycotina</taxon>
        <taxon>Agaricomycetes</taxon>
        <taxon>Sistotremastrales</taxon>
        <taxon>Sistotremastraceae</taxon>
        <taxon>Sistotremastrum</taxon>
    </lineage>
</organism>
<accession>A0A166EMH9</accession>
<evidence type="ECO:0000313" key="4">
    <source>
        <dbReference type="Proteomes" id="UP000076798"/>
    </source>
</evidence>
<proteinExistence type="predicted"/>
<reference evidence="3 4" key="1">
    <citation type="journal article" date="2016" name="Mol. Biol. Evol.">
        <title>Comparative Genomics of Early-Diverging Mushroom-Forming Fungi Provides Insights into the Origins of Lignocellulose Decay Capabilities.</title>
        <authorList>
            <person name="Nagy L.G."/>
            <person name="Riley R."/>
            <person name="Tritt A."/>
            <person name="Adam C."/>
            <person name="Daum C."/>
            <person name="Floudas D."/>
            <person name="Sun H."/>
            <person name="Yadav J.S."/>
            <person name="Pangilinan J."/>
            <person name="Larsson K.H."/>
            <person name="Matsuura K."/>
            <person name="Barry K."/>
            <person name="Labutti K."/>
            <person name="Kuo R."/>
            <person name="Ohm R.A."/>
            <person name="Bhattacharya S.S."/>
            <person name="Shirouzu T."/>
            <person name="Yoshinaga Y."/>
            <person name="Martin F.M."/>
            <person name="Grigoriev I.V."/>
            <person name="Hibbett D.S."/>
        </authorList>
    </citation>
    <scope>NUCLEOTIDE SEQUENCE [LARGE SCALE GENOMIC DNA]</scope>
    <source>
        <strain evidence="3 4">HHB10207 ss-3</strain>
    </source>
</reference>
<evidence type="ECO:0008006" key="5">
    <source>
        <dbReference type="Google" id="ProtNLM"/>
    </source>
</evidence>
<dbReference type="Proteomes" id="UP000076798">
    <property type="component" value="Unassembled WGS sequence"/>
</dbReference>
<feature type="chain" id="PRO_5007872850" description="Extracellular membrane protein CFEM domain-containing protein" evidence="2">
    <location>
        <begin position="17"/>
        <end position="196"/>
    </location>
</feature>
<keyword evidence="2" id="KW-0732">Signal</keyword>
<evidence type="ECO:0000256" key="1">
    <source>
        <dbReference type="SAM" id="MobiDB-lite"/>
    </source>
</evidence>
<gene>
    <name evidence="3" type="ORF">SISSUDRAFT_1060947</name>
</gene>
<sequence>MQFLFVVAALFLSCFAKPTGSTHAGLVLRQAGIPFGNLPGNCGSACTALENSPTTCTTEDCTCSASYLDPYRECLQCVIDAEPISLNAENLQTFQGILNDLVSACQADGFAAPAETLTAAGVGSGSAIQTSTAGDTDTFTQTTLGSPTSTSAAGSSSSSSSPSVSPTSKSNALAVRGSYLLSSVGALVAAIGLQIV</sequence>